<dbReference type="Gene3D" id="3.40.50.150">
    <property type="entry name" value="Vaccinia Virus protein VP39"/>
    <property type="match status" value="1"/>
</dbReference>
<evidence type="ECO:0000313" key="7">
    <source>
        <dbReference type="EMBL" id="RGS17393.1"/>
    </source>
</evidence>
<evidence type="ECO:0000256" key="2">
    <source>
        <dbReference type="ARBA" id="ARBA00022603"/>
    </source>
</evidence>
<accession>A0A3R5ZKM7</accession>
<dbReference type="PANTHER" id="PTHR33841">
    <property type="entry name" value="DNA METHYLTRANSFERASE YEEA-RELATED"/>
    <property type="match status" value="1"/>
</dbReference>
<evidence type="ECO:0000256" key="4">
    <source>
        <dbReference type="ARBA" id="ARBA00022691"/>
    </source>
</evidence>
<organism evidence="7 8">
    <name type="scientific">Segatella copri</name>
    <dbReference type="NCBI Taxonomy" id="165179"/>
    <lineage>
        <taxon>Bacteria</taxon>
        <taxon>Pseudomonadati</taxon>
        <taxon>Bacteroidota</taxon>
        <taxon>Bacteroidia</taxon>
        <taxon>Bacteroidales</taxon>
        <taxon>Prevotellaceae</taxon>
        <taxon>Segatella</taxon>
    </lineage>
</organism>
<dbReference type="GO" id="GO:0003676">
    <property type="term" value="F:nucleic acid binding"/>
    <property type="evidence" value="ECO:0007669"/>
    <property type="project" value="InterPro"/>
</dbReference>
<dbReference type="PROSITE" id="PS00092">
    <property type="entry name" value="N6_MTASE"/>
    <property type="match status" value="1"/>
</dbReference>
<feature type="domain" description="Type II methyltransferase M.TaqI-like" evidence="6">
    <location>
        <begin position="504"/>
        <end position="744"/>
    </location>
</feature>
<evidence type="ECO:0000313" key="8">
    <source>
        <dbReference type="Proteomes" id="UP000283872"/>
    </source>
</evidence>
<dbReference type="PANTHER" id="PTHR33841:SF1">
    <property type="entry name" value="DNA METHYLTRANSFERASE A"/>
    <property type="match status" value="1"/>
</dbReference>
<comment type="catalytic activity">
    <reaction evidence="5">
        <text>a 2'-deoxyadenosine in DNA + S-adenosyl-L-methionine = an N(6)-methyl-2'-deoxyadenosine in DNA + S-adenosyl-L-homocysteine + H(+)</text>
        <dbReference type="Rhea" id="RHEA:15197"/>
        <dbReference type="Rhea" id="RHEA-COMP:12418"/>
        <dbReference type="Rhea" id="RHEA-COMP:12419"/>
        <dbReference type="ChEBI" id="CHEBI:15378"/>
        <dbReference type="ChEBI" id="CHEBI:57856"/>
        <dbReference type="ChEBI" id="CHEBI:59789"/>
        <dbReference type="ChEBI" id="CHEBI:90615"/>
        <dbReference type="ChEBI" id="CHEBI:90616"/>
        <dbReference type="EC" id="2.1.1.72"/>
    </reaction>
</comment>
<evidence type="ECO:0000256" key="3">
    <source>
        <dbReference type="ARBA" id="ARBA00022679"/>
    </source>
</evidence>
<keyword evidence="2 7" id="KW-0489">Methyltransferase</keyword>
<dbReference type="InterPro" id="IPR002052">
    <property type="entry name" value="DNA_methylase_N6_adenine_CS"/>
</dbReference>
<evidence type="ECO:0000256" key="1">
    <source>
        <dbReference type="ARBA" id="ARBA00011900"/>
    </source>
</evidence>
<sequence length="1008" mass="116375">MVDLKEYFQQKYQGRDSFLENIVFPIFGEENFSDLYDQSVFDERPEMKPLADSTGISSVVCVGTILVDFNPINIFDITVSSHVLMNRNRVGIQQLIRRIMPTYSSAFMIFHYEDADNWDWRFTFCSKARNDELTDKKRFTFMLGPKQSCRTVADNFQKLMDKEGEIELQDIEEAFDVEALSDEFFGKYKEFYEQFVQYVTGKRFVKSGGKWKEKKIHEPHEQMYAAFGRNDKYVRDYVKKMMGRIVFLHFLQKKGWMGVLKDKNWGEGDVEFMLHLFEYSSEKQKENFLDEVLEPLFADGLDTDRTAEDDLFDTHVALPEGSKVKVPYLNGGLFERDALDEIATKFPSEYFENLLEFLHQYNFTIDENDPDDAQVGVDPEMLGRIFENLLEDNKDKGAYYTPKEIVRYMCRQSLVAYLVTDIDDEAKKQQVADFVRNYDAELLGGSMSDFAQFIDERLKDVKICDPAIGSGAFPMGLLKELFLCRGAIENFSNAADIKRHIIQKNIYGVDYERGAVDIARLRFWLTLIVDEETPHTLPNLDFKIMQGNSLFEWYEGVDLRGIVGEVGDTITFREKTTNPTFIKKWLDQYFETNNHEERIRLRGKISGAVEGLIESNNPALRDKLFDLDIAANNCFFLWHTWFNDVFKRAEGNGGFDIVIGNPPYGAKLDDVQKKVLKSLYQTTQTLKDKNNKSLTVQKGSMDTYTMFIELAYNIMRINGCMTMIVPISLTSSDSLSGVHNILKSKCDDIYISSYAVRPQPVFKNAMVNTSILAFRKTGKPCSGIYATKMYRKGKNFNLQMLVEHLQFVEVKELMLFGRIPKISLEMEKDILKKLSGCDKLKSYVRESGTAVYYRFAGGRYFKVVTNYSTGSSAERAIYFDDKYANAIGGILSSNLSFWFYQIYSDNLNWKNCEIESTPIPPLSNETIEKLDELYKEYLADIEANANKRLTSGDSTYKVDSYKEYKIGKSKAIIDKIDDLICPLYGLSAEETNFIKNYEIEFRLSGEEE</sequence>
<dbReference type="RefSeq" id="WP_118085710.1">
    <property type="nucleotide sequence ID" value="NZ_QRVA01000007.1"/>
</dbReference>
<dbReference type="AlphaFoldDB" id="A0A3R5ZKM7"/>
<name>A0A3R5ZKM7_9BACT</name>
<dbReference type="Proteomes" id="UP000283872">
    <property type="component" value="Unassembled WGS sequence"/>
</dbReference>
<dbReference type="Pfam" id="PF07669">
    <property type="entry name" value="Eco57I"/>
    <property type="match status" value="1"/>
</dbReference>
<proteinExistence type="predicted"/>
<dbReference type="EC" id="2.1.1.72" evidence="1"/>
<gene>
    <name evidence="7" type="ORF">DWY11_04625</name>
</gene>
<evidence type="ECO:0000259" key="6">
    <source>
        <dbReference type="Pfam" id="PF07669"/>
    </source>
</evidence>
<comment type="caution">
    <text evidence="7">The sequence shown here is derived from an EMBL/GenBank/DDBJ whole genome shotgun (WGS) entry which is preliminary data.</text>
</comment>
<dbReference type="GO" id="GO:0009007">
    <property type="term" value="F:site-specific DNA-methyltransferase (adenine-specific) activity"/>
    <property type="evidence" value="ECO:0007669"/>
    <property type="project" value="UniProtKB-EC"/>
</dbReference>
<reference evidence="7 8" key="1">
    <citation type="submission" date="2018-08" db="EMBL/GenBank/DDBJ databases">
        <title>A genome reference for cultivated species of the human gut microbiota.</title>
        <authorList>
            <person name="Zou Y."/>
            <person name="Xue W."/>
            <person name="Luo G."/>
        </authorList>
    </citation>
    <scope>NUCLEOTIDE SEQUENCE [LARGE SCALE GENOMIC DNA]</scope>
    <source>
        <strain evidence="7 8">AF24-12</strain>
    </source>
</reference>
<protein>
    <recommendedName>
        <fullName evidence="1">site-specific DNA-methyltransferase (adenine-specific)</fullName>
        <ecNumber evidence="1">2.1.1.72</ecNumber>
    </recommendedName>
</protein>
<keyword evidence="3" id="KW-0808">Transferase</keyword>
<dbReference type="EMBL" id="QRVA01000007">
    <property type="protein sequence ID" value="RGS17393.1"/>
    <property type="molecule type" value="Genomic_DNA"/>
</dbReference>
<evidence type="ECO:0000256" key="5">
    <source>
        <dbReference type="ARBA" id="ARBA00047942"/>
    </source>
</evidence>
<dbReference type="InterPro" id="IPR029063">
    <property type="entry name" value="SAM-dependent_MTases_sf"/>
</dbReference>
<dbReference type="GO" id="GO:0006304">
    <property type="term" value="P:DNA modification"/>
    <property type="evidence" value="ECO:0007669"/>
    <property type="project" value="InterPro"/>
</dbReference>
<keyword evidence="4" id="KW-0949">S-adenosyl-L-methionine</keyword>
<dbReference type="GO" id="GO:0032259">
    <property type="term" value="P:methylation"/>
    <property type="evidence" value="ECO:0007669"/>
    <property type="project" value="UniProtKB-KW"/>
</dbReference>
<dbReference type="InterPro" id="IPR050953">
    <property type="entry name" value="N4_N6_ade-DNA_methylase"/>
</dbReference>
<dbReference type="InterPro" id="IPR011639">
    <property type="entry name" value="MethylTrfase_TaqI-like_dom"/>
</dbReference>
<dbReference type="SUPFAM" id="SSF53335">
    <property type="entry name" value="S-adenosyl-L-methionine-dependent methyltransferases"/>
    <property type="match status" value="1"/>
</dbReference>
<dbReference type="PRINTS" id="PR00507">
    <property type="entry name" value="N12N6MTFRASE"/>
</dbReference>